<name>A0A087U6M4_STEMI</name>
<sequence>MPFGLGGAPATFKKVMDIILRPVLGKSTVIYLDDVIVTSETIDEHVKHLEEAGLKINPKKCEFAAKELRLIVAISIYVVCYCNVRAAHILAPLVKFLEGHTNKKKHPRSKASAEQIQWEDEATLSFNASNEDIATATLLRHPMPGAQLSLWADAPDVALGGSLMQLVKQREPIGFYSAKLSKSQRNWATYDRELYAMYSSVKKFKHTLEGRKCVFYTDQKTP</sequence>
<dbReference type="InterPro" id="IPR043128">
    <property type="entry name" value="Rev_trsase/Diguanyl_cyclase"/>
</dbReference>
<dbReference type="Pfam" id="PF00078">
    <property type="entry name" value="RVT_1"/>
    <property type="match status" value="1"/>
</dbReference>
<dbReference type="SUPFAM" id="SSF56672">
    <property type="entry name" value="DNA/RNA polymerases"/>
    <property type="match status" value="1"/>
</dbReference>
<dbReference type="InterPro" id="IPR043502">
    <property type="entry name" value="DNA/RNA_pol_sf"/>
</dbReference>
<evidence type="ECO:0000313" key="3">
    <source>
        <dbReference type="EMBL" id="KFM73013.1"/>
    </source>
</evidence>
<gene>
    <name evidence="3" type="ORF">X975_03271</name>
</gene>
<dbReference type="OrthoDB" id="6433897at2759"/>
<dbReference type="InterPro" id="IPR051320">
    <property type="entry name" value="Viral_Replic_Matur_Polypro"/>
</dbReference>
<evidence type="ECO:0000259" key="2">
    <source>
        <dbReference type="Pfam" id="PF17919"/>
    </source>
</evidence>
<feature type="domain" description="Reverse transcriptase" evidence="1">
    <location>
        <begin position="1"/>
        <end position="68"/>
    </location>
</feature>
<dbReference type="PANTHER" id="PTHR33064:SF37">
    <property type="entry name" value="RIBONUCLEASE H"/>
    <property type="match status" value="1"/>
</dbReference>
<evidence type="ECO:0000313" key="4">
    <source>
        <dbReference type="Proteomes" id="UP000054359"/>
    </source>
</evidence>
<dbReference type="STRING" id="407821.A0A087U6M4"/>
<dbReference type="InterPro" id="IPR000477">
    <property type="entry name" value="RT_dom"/>
</dbReference>
<feature type="non-terminal residue" evidence="3">
    <location>
        <position position="222"/>
    </location>
</feature>
<protein>
    <submittedName>
        <fullName evidence="3">Retrotransposable element Tf2 protein type 1</fullName>
    </submittedName>
</protein>
<accession>A0A087U6M4</accession>
<dbReference type="InterPro" id="IPR041577">
    <property type="entry name" value="RT_RNaseH_2"/>
</dbReference>
<dbReference type="PANTHER" id="PTHR33064">
    <property type="entry name" value="POL PROTEIN"/>
    <property type="match status" value="1"/>
</dbReference>
<dbReference type="AlphaFoldDB" id="A0A087U6M4"/>
<dbReference type="Gene3D" id="3.30.70.270">
    <property type="match status" value="1"/>
</dbReference>
<dbReference type="OMA" id="ERTKECQ"/>
<reference evidence="3 4" key="1">
    <citation type="submission" date="2013-11" db="EMBL/GenBank/DDBJ databases">
        <title>Genome sequencing of Stegodyphus mimosarum.</title>
        <authorList>
            <person name="Bechsgaard J."/>
        </authorList>
    </citation>
    <scope>NUCLEOTIDE SEQUENCE [LARGE SCALE GENOMIC DNA]</scope>
</reference>
<proteinExistence type="predicted"/>
<dbReference type="EMBL" id="KK118463">
    <property type="protein sequence ID" value="KFM73013.1"/>
    <property type="molecule type" value="Genomic_DNA"/>
</dbReference>
<dbReference type="CDD" id="cd01647">
    <property type="entry name" value="RT_LTR"/>
    <property type="match status" value="1"/>
</dbReference>
<feature type="domain" description="Reverse transcriptase/retrotransposon-derived protein RNase H-like" evidence="2">
    <location>
        <begin position="118"/>
        <end position="213"/>
    </location>
</feature>
<dbReference type="GO" id="GO:0071897">
    <property type="term" value="P:DNA biosynthetic process"/>
    <property type="evidence" value="ECO:0007669"/>
    <property type="project" value="UniProtKB-ARBA"/>
</dbReference>
<dbReference type="Proteomes" id="UP000054359">
    <property type="component" value="Unassembled WGS sequence"/>
</dbReference>
<evidence type="ECO:0000259" key="1">
    <source>
        <dbReference type="Pfam" id="PF00078"/>
    </source>
</evidence>
<keyword evidence="4" id="KW-1185">Reference proteome</keyword>
<dbReference type="Gene3D" id="3.10.20.370">
    <property type="match status" value="1"/>
</dbReference>
<organism evidence="3 4">
    <name type="scientific">Stegodyphus mimosarum</name>
    <name type="common">African social velvet spider</name>
    <dbReference type="NCBI Taxonomy" id="407821"/>
    <lineage>
        <taxon>Eukaryota</taxon>
        <taxon>Metazoa</taxon>
        <taxon>Ecdysozoa</taxon>
        <taxon>Arthropoda</taxon>
        <taxon>Chelicerata</taxon>
        <taxon>Arachnida</taxon>
        <taxon>Araneae</taxon>
        <taxon>Araneomorphae</taxon>
        <taxon>Entelegynae</taxon>
        <taxon>Eresoidea</taxon>
        <taxon>Eresidae</taxon>
        <taxon>Stegodyphus</taxon>
    </lineage>
</organism>
<dbReference type="Pfam" id="PF17919">
    <property type="entry name" value="RT_RNaseH_2"/>
    <property type="match status" value="1"/>
</dbReference>